<feature type="domain" description="RNA polymerase sigma factor 70 region 4 type 2" evidence="1">
    <location>
        <begin position="121"/>
        <end position="171"/>
    </location>
</feature>
<dbReference type="NCBIfam" id="TIGR02937">
    <property type="entry name" value="sigma70-ECF"/>
    <property type="match status" value="1"/>
</dbReference>
<dbReference type="InterPro" id="IPR014284">
    <property type="entry name" value="RNA_pol_sigma-70_dom"/>
</dbReference>
<evidence type="ECO:0000313" key="2">
    <source>
        <dbReference type="EMBL" id="QDU33030.1"/>
    </source>
</evidence>
<dbReference type="GO" id="GO:0016987">
    <property type="term" value="F:sigma factor activity"/>
    <property type="evidence" value="ECO:0007669"/>
    <property type="project" value="InterPro"/>
</dbReference>
<dbReference type="GO" id="GO:0003677">
    <property type="term" value="F:DNA binding"/>
    <property type="evidence" value="ECO:0007669"/>
    <property type="project" value="InterPro"/>
</dbReference>
<dbReference type="Pfam" id="PF08281">
    <property type="entry name" value="Sigma70_r4_2"/>
    <property type="match status" value="1"/>
</dbReference>
<protein>
    <submittedName>
        <fullName evidence="2">Sigma-70, region 4</fullName>
    </submittedName>
</protein>
<evidence type="ECO:0000313" key="3">
    <source>
        <dbReference type="Proteomes" id="UP000317369"/>
    </source>
</evidence>
<accession>A0A517YS33</accession>
<proteinExistence type="predicted"/>
<dbReference type="OrthoDB" id="7777078at2"/>
<gene>
    <name evidence="2" type="ORF">KS4_10710</name>
</gene>
<dbReference type="InterPro" id="IPR036388">
    <property type="entry name" value="WH-like_DNA-bd_sf"/>
</dbReference>
<sequence length="206" mass="24059">MDTSDGSCIDAFGRKRIAYHARQLQEQLQLSWREREELSQELAVGLLAAMKRFDPAKANQKTFIDRALGRYVLHQKRKLINRGKYASLIANFDDISPFFDPICNDPKQGEFSEQDRIDLRLDLQVVLAKLPERERKIVSLLTHYSISDVAELFGIHRSSMYRIIVRLRERLIRAGLVVFQKQRNKFRFDADIEGEGKLFLYERGAR</sequence>
<dbReference type="Gene3D" id="1.10.10.10">
    <property type="entry name" value="Winged helix-like DNA-binding domain superfamily/Winged helix DNA-binding domain"/>
    <property type="match status" value="1"/>
</dbReference>
<reference evidence="2 3" key="1">
    <citation type="submission" date="2019-02" db="EMBL/GenBank/DDBJ databases">
        <title>Deep-cultivation of Planctomycetes and their phenomic and genomic characterization uncovers novel biology.</title>
        <authorList>
            <person name="Wiegand S."/>
            <person name="Jogler M."/>
            <person name="Boedeker C."/>
            <person name="Pinto D."/>
            <person name="Vollmers J."/>
            <person name="Rivas-Marin E."/>
            <person name="Kohn T."/>
            <person name="Peeters S.H."/>
            <person name="Heuer A."/>
            <person name="Rast P."/>
            <person name="Oberbeckmann S."/>
            <person name="Bunk B."/>
            <person name="Jeske O."/>
            <person name="Meyerdierks A."/>
            <person name="Storesund J.E."/>
            <person name="Kallscheuer N."/>
            <person name="Luecker S."/>
            <person name="Lage O.M."/>
            <person name="Pohl T."/>
            <person name="Merkel B.J."/>
            <person name="Hornburger P."/>
            <person name="Mueller R.-W."/>
            <person name="Bruemmer F."/>
            <person name="Labrenz M."/>
            <person name="Spormann A.M."/>
            <person name="Op den Camp H."/>
            <person name="Overmann J."/>
            <person name="Amann R."/>
            <person name="Jetten M.S.M."/>
            <person name="Mascher T."/>
            <person name="Medema M.H."/>
            <person name="Devos D.P."/>
            <person name="Kaster A.-K."/>
            <person name="Ovreas L."/>
            <person name="Rohde M."/>
            <person name="Galperin M.Y."/>
            <person name="Jogler C."/>
        </authorList>
    </citation>
    <scope>NUCLEOTIDE SEQUENCE [LARGE SCALE GENOMIC DNA]</scope>
    <source>
        <strain evidence="2 3">KS4</strain>
    </source>
</reference>
<dbReference type="InterPro" id="IPR013249">
    <property type="entry name" value="RNA_pol_sigma70_r4_t2"/>
</dbReference>
<dbReference type="EMBL" id="CP036425">
    <property type="protein sequence ID" value="QDU33030.1"/>
    <property type="molecule type" value="Genomic_DNA"/>
</dbReference>
<keyword evidence="3" id="KW-1185">Reference proteome</keyword>
<evidence type="ECO:0000259" key="1">
    <source>
        <dbReference type="Pfam" id="PF08281"/>
    </source>
</evidence>
<dbReference type="RefSeq" id="WP_145075490.1">
    <property type="nucleotide sequence ID" value="NZ_CP036425.1"/>
</dbReference>
<organism evidence="2 3">
    <name type="scientific">Poriferisphaera corsica</name>
    <dbReference type="NCBI Taxonomy" id="2528020"/>
    <lineage>
        <taxon>Bacteria</taxon>
        <taxon>Pseudomonadati</taxon>
        <taxon>Planctomycetota</taxon>
        <taxon>Phycisphaerae</taxon>
        <taxon>Phycisphaerales</taxon>
        <taxon>Phycisphaeraceae</taxon>
        <taxon>Poriferisphaera</taxon>
    </lineage>
</organism>
<dbReference type="GO" id="GO:0006352">
    <property type="term" value="P:DNA-templated transcription initiation"/>
    <property type="evidence" value="ECO:0007669"/>
    <property type="project" value="InterPro"/>
</dbReference>
<dbReference type="SUPFAM" id="SSF88659">
    <property type="entry name" value="Sigma3 and sigma4 domains of RNA polymerase sigma factors"/>
    <property type="match status" value="1"/>
</dbReference>
<dbReference type="KEGG" id="pcor:KS4_10710"/>
<name>A0A517YS33_9BACT</name>
<dbReference type="InterPro" id="IPR013324">
    <property type="entry name" value="RNA_pol_sigma_r3/r4-like"/>
</dbReference>
<dbReference type="AlphaFoldDB" id="A0A517YS33"/>
<dbReference type="Proteomes" id="UP000317369">
    <property type="component" value="Chromosome"/>
</dbReference>